<dbReference type="Proteomes" id="UP000008177">
    <property type="component" value="Unplaced contigs"/>
</dbReference>
<evidence type="ECO:0000256" key="1">
    <source>
        <dbReference type="ARBA" id="ARBA00004167"/>
    </source>
</evidence>
<accession>G2YYZ0</accession>
<proteinExistence type="predicted"/>
<dbReference type="PANTHER" id="PTHR15549:SF26">
    <property type="entry name" value="AXIAL BUDDING PATTERN PROTEIN 2-RELATED"/>
    <property type="match status" value="1"/>
</dbReference>
<dbReference type="PANTHER" id="PTHR15549">
    <property type="entry name" value="PAIRED IMMUNOGLOBULIN-LIKE TYPE 2 RECEPTOR"/>
    <property type="match status" value="1"/>
</dbReference>
<evidence type="ECO:0008006" key="10">
    <source>
        <dbReference type="Google" id="ProtNLM"/>
    </source>
</evidence>
<dbReference type="STRING" id="999810.G2YYZ0"/>
<feature type="transmembrane region" description="Helical" evidence="6">
    <location>
        <begin position="211"/>
        <end position="234"/>
    </location>
</feature>
<name>G2YYZ0_BOTF4</name>
<dbReference type="HOGENOM" id="CLU_078561_0_0_1"/>
<dbReference type="AlphaFoldDB" id="G2YYZ0"/>
<keyword evidence="3 6" id="KW-1133">Transmembrane helix</keyword>
<dbReference type="InterPro" id="IPR051694">
    <property type="entry name" value="Immunoregulatory_rcpt-like"/>
</dbReference>
<evidence type="ECO:0000256" key="6">
    <source>
        <dbReference type="SAM" id="Phobius"/>
    </source>
</evidence>
<organism evidence="8 9">
    <name type="scientific">Botryotinia fuckeliana (strain T4)</name>
    <name type="common">Noble rot fungus</name>
    <name type="synonym">Botrytis cinerea</name>
    <dbReference type="NCBI Taxonomy" id="999810"/>
    <lineage>
        <taxon>Eukaryota</taxon>
        <taxon>Fungi</taxon>
        <taxon>Dikarya</taxon>
        <taxon>Ascomycota</taxon>
        <taxon>Pezizomycotina</taxon>
        <taxon>Leotiomycetes</taxon>
        <taxon>Helotiales</taxon>
        <taxon>Sclerotiniaceae</taxon>
        <taxon>Botrytis</taxon>
    </lineage>
</organism>
<feature type="compositionally biased region" description="Basic and acidic residues" evidence="5">
    <location>
        <begin position="268"/>
        <end position="283"/>
    </location>
</feature>
<evidence type="ECO:0000256" key="2">
    <source>
        <dbReference type="ARBA" id="ARBA00022692"/>
    </source>
</evidence>
<evidence type="ECO:0000313" key="9">
    <source>
        <dbReference type="Proteomes" id="UP000008177"/>
    </source>
</evidence>
<gene>
    <name evidence="8" type="ORF">BofuT4_P141000.1</name>
</gene>
<feature type="region of interest" description="Disordered" evidence="5">
    <location>
        <begin position="155"/>
        <end position="175"/>
    </location>
</feature>
<feature type="compositionally biased region" description="Polar residues" evidence="5">
    <location>
        <begin position="246"/>
        <end position="263"/>
    </location>
</feature>
<feature type="signal peptide" evidence="7">
    <location>
        <begin position="1"/>
        <end position="22"/>
    </location>
</feature>
<evidence type="ECO:0000256" key="4">
    <source>
        <dbReference type="ARBA" id="ARBA00023136"/>
    </source>
</evidence>
<dbReference type="GO" id="GO:0016020">
    <property type="term" value="C:membrane"/>
    <property type="evidence" value="ECO:0007669"/>
    <property type="project" value="UniProtKB-SubCell"/>
</dbReference>
<dbReference type="eggNOG" id="ENOG502STAJ">
    <property type="taxonomic scope" value="Eukaryota"/>
</dbReference>
<feature type="chain" id="PRO_5003440905" description="Mid2 domain-containing protein" evidence="7">
    <location>
        <begin position="23"/>
        <end position="283"/>
    </location>
</feature>
<reference evidence="9" key="1">
    <citation type="journal article" date="2011" name="PLoS Genet.">
        <title>Genomic analysis of the necrotrophic fungal pathogens Sclerotinia sclerotiorum and Botrytis cinerea.</title>
        <authorList>
            <person name="Amselem J."/>
            <person name="Cuomo C.A."/>
            <person name="van Kan J.A."/>
            <person name="Viaud M."/>
            <person name="Benito E.P."/>
            <person name="Couloux A."/>
            <person name="Coutinho P.M."/>
            <person name="de Vries R.P."/>
            <person name="Dyer P.S."/>
            <person name="Fillinger S."/>
            <person name="Fournier E."/>
            <person name="Gout L."/>
            <person name="Hahn M."/>
            <person name="Kohn L."/>
            <person name="Lapalu N."/>
            <person name="Plummer K.M."/>
            <person name="Pradier J.M."/>
            <person name="Quevillon E."/>
            <person name="Sharon A."/>
            <person name="Simon A."/>
            <person name="ten Have A."/>
            <person name="Tudzynski B."/>
            <person name="Tudzynski P."/>
            <person name="Wincker P."/>
            <person name="Andrew M."/>
            <person name="Anthouard V."/>
            <person name="Beever R.E."/>
            <person name="Beffa R."/>
            <person name="Benoit I."/>
            <person name="Bouzid O."/>
            <person name="Brault B."/>
            <person name="Chen Z."/>
            <person name="Choquer M."/>
            <person name="Collemare J."/>
            <person name="Cotton P."/>
            <person name="Danchin E.G."/>
            <person name="Da Silva C."/>
            <person name="Gautier A."/>
            <person name="Giraud C."/>
            <person name="Giraud T."/>
            <person name="Gonzalez C."/>
            <person name="Grossetete S."/>
            <person name="Guldener U."/>
            <person name="Henrissat B."/>
            <person name="Howlett B.J."/>
            <person name="Kodira C."/>
            <person name="Kretschmer M."/>
            <person name="Lappartient A."/>
            <person name="Leroch M."/>
            <person name="Levis C."/>
            <person name="Mauceli E."/>
            <person name="Neuveglise C."/>
            <person name="Oeser B."/>
            <person name="Pearson M."/>
            <person name="Poulain J."/>
            <person name="Poussereau N."/>
            <person name="Quesneville H."/>
            <person name="Rascle C."/>
            <person name="Schumacher J."/>
            <person name="Segurens B."/>
            <person name="Sexton A."/>
            <person name="Silva E."/>
            <person name="Sirven C."/>
            <person name="Soanes D.M."/>
            <person name="Talbot N.J."/>
            <person name="Templeton M."/>
            <person name="Yandava C."/>
            <person name="Yarden O."/>
            <person name="Zeng Q."/>
            <person name="Rollins J.A."/>
            <person name="Lebrun M.H."/>
            <person name="Dickman M."/>
        </authorList>
    </citation>
    <scope>NUCLEOTIDE SEQUENCE [LARGE SCALE GENOMIC DNA]</scope>
    <source>
        <strain evidence="9">T4</strain>
    </source>
</reference>
<comment type="subcellular location">
    <subcellularLocation>
        <location evidence="1">Membrane</location>
        <topology evidence="1">Single-pass membrane protein</topology>
    </subcellularLocation>
</comment>
<evidence type="ECO:0000313" key="8">
    <source>
        <dbReference type="EMBL" id="CCD56838.1"/>
    </source>
</evidence>
<dbReference type="InParanoid" id="G2YYZ0"/>
<evidence type="ECO:0000256" key="7">
    <source>
        <dbReference type="SAM" id="SignalP"/>
    </source>
</evidence>
<keyword evidence="2 6" id="KW-0812">Transmembrane</keyword>
<protein>
    <recommendedName>
        <fullName evidence="10">Mid2 domain-containing protein</fullName>
    </recommendedName>
</protein>
<keyword evidence="4 6" id="KW-0472">Membrane</keyword>
<dbReference type="GO" id="GO:0071944">
    <property type="term" value="C:cell periphery"/>
    <property type="evidence" value="ECO:0007669"/>
    <property type="project" value="UniProtKB-ARBA"/>
</dbReference>
<dbReference type="EMBL" id="FQ790362">
    <property type="protein sequence ID" value="CCD56838.1"/>
    <property type="molecule type" value="Genomic_DNA"/>
</dbReference>
<evidence type="ECO:0000256" key="3">
    <source>
        <dbReference type="ARBA" id="ARBA00022989"/>
    </source>
</evidence>
<evidence type="ECO:0000256" key="5">
    <source>
        <dbReference type="SAM" id="MobiDB-lite"/>
    </source>
</evidence>
<feature type="region of interest" description="Disordered" evidence="5">
    <location>
        <begin position="243"/>
        <end position="283"/>
    </location>
</feature>
<dbReference type="OrthoDB" id="3689214at2759"/>
<sequence>MEFNIYKAIFGICFLYLSGVQAQQAADFGSVWVVPDGTQSDLSQTFRQGITLQVTWLGAPVDYQFDTLTNLWVTSWEYEKTAYSQLLEGNINSNNSGTHDWTIDIPKSVLGKTAKFVLRFKDLNPAFNPDSRDVSSPGFLIIAGDSSSSIIISTSTSTTSSSSSTITSSPTLSSSAASSTQASISATGAISNSTAADTIYRDKYSKLSSGMVAGIAVASVVALCAVVGLAYFLYKRRKNKRDTAAGSLTSPPTYYETPKQQSAVIPEKPVELGDERQAVELQG</sequence>
<keyword evidence="7" id="KW-0732">Signal</keyword>